<organism evidence="1 2">
    <name type="scientific">Pleurodeles waltl</name>
    <name type="common">Iberian ribbed newt</name>
    <dbReference type="NCBI Taxonomy" id="8319"/>
    <lineage>
        <taxon>Eukaryota</taxon>
        <taxon>Metazoa</taxon>
        <taxon>Chordata</taxon>
        <taxon>Craniata</taxon>
        <taxon>Vertebrata</taxon>
        <taxon>Euteleostomi</taxon>
        <taxon>Amphibia</taxon>
        <taxon>Batrachia</taxon>
        <taxon>Caudata</taxon>
        <taxon>Salamandroidea</taxon>
        <taxon>Salamandridae</taxon>
        <taxon>Pleurodelinae</taxon>
        <taxon>Pleurodeles</taxon>
    </lineage>
</organism>
<protein>
    <submittedName>
        <fullName evidence="1">Uncharacterized protein</fullName>
    </submittedName>
</protein>
<gene>
    <name evidence="1" type="ORF">NDU88_001746</name>
</gene>
<accession>A0AAV7RB83</accession>
<evidence type="ECO:0000313" key="2">
    <source>
        <dbReference type="Proteomes" id="UP001066276"/>
    </source>
</evidence>
<evidence type="ECO:0000313" key="1">
    <source>
        <dbReference type="EMBL" id="KAJ1148922.1"/>
    </source>
</evidence>
<proteinExistence type="predicted"/>
<dbReference type="Proteomes" id="UP001066276">
    <property type="component" value="Chromosome 5"/>
</dbReference>
<reference evidence="1" key="1">
    <citation type="journal article" date="2022" name="bioRxiv">
        <title>Sequencing and chromosome-scale assembly of the giantPleurodeles waltlgenome.</title>
        <authorList>
            <person name="Brown T."/>
            <person name="Elewa A."/>
            <person name="Iarovenko S."/>
            <person name="Subramanian E."/>
            <person name="Araus A.J."/>
            <person name="Petzold A."/>
            <person name="Susuki M."/>
            <person name="Suzuki K.-i.T."/>
            <person name="Hayashi T."/>
            <person name="Toyoda A."/>
            <person name="Oliveira C."/>
            <person name="Osipova E."/>
            <person name="Leigh N.D."/>
            <person name="Simon A."/>
            <person name="Yun M.H."/>
        </authorList>
    </citation>
    <scope>NUCLEOTIDE SEQUENCE</scope>
    <source>
        <strain evidence="1">20211129_DDA</strain>
        <tissue evidence="1">Liver</tissue>
    </source>
</reference>
<dbReference type="EMBL" id="JANPWB010000009">
    <property type="protein sequence ID" value="KAJ1148922.1"/>
    <property type="molecule type" value="Genomic_DNA"/>
</dbReference>
<name>A0AAV7RB83_PLEWA</name>
<dbReference type="AlphaFoldDB" id="A0AAV7RB83"/>
<sequence>MDCDDSDLGDAVQTYPRGTVRSGQVDLEVFDTAVANQERTYVEVGGFFKQGTNSPGRGRFSPAADIVYRLERQTSGAEETTLERRRRSIMA</sequence>
<keyword evidence="2" id="KW-1185">Reference proteome</keyword>
<comment type="caution">
    <text evidence="1">The sequence shown here is derived from an EMBL/GenBank/DDBJ whole genome shotgun (WGS) entry which is preliminary data.</text>
</comment>